<name>A0ABT3QIU3_9HYPH</name>
<keyword evidence="2" id="KW-1185">Reference proteome</keyword>
<evidence type="ECO:0000313" key="2">
    <source>
        <dbReference type="Proteomes" id="UP001301216"/>
    </source>
</evidence>
<reference evidence="1 2" key="1">
    <citation type="submission" date="2022-11" db="EMBL/GenBank/DDBJ databases">
        <title>Brucella sp. YY2X, whole genome shotgun sequencing project.</title>
        <authorList>
            <person name="Yang Y."/>
        </authorList>
    </citation>
    <scope>NUCLEOTIDE SEQUENCE [LARGE SCALE GENOMIC DNA]</scope>
    <source>
        <strain evidence="1 2">YY2X</strain>
    </source>
</reference>
<protein>
    <submittedName>
        <fullName evidence="1">Uncharacterized protein</fullName>
    </submittedName>
</protein>
<dbReference type="EMBL" id="JAPHAV010000001">
    <property type="protein sequence ID" value="MCX2695532.1"/>
    <property type="molecule type" value="Genomic_DNA"/>
</dbReference>
<organism evidence="1 2">
    <name type="scientific">Ochrobactrum chromiisoli</name>
    <dbReference type="NCBI Taxonomy" id="2993941"/>
    <lineage>
        <taxon>Bacteria</taxon>
        <taxon>Pseudomonadati</taxon>
        <taxon>Pseudomonadota</taxon>
        <taxon>Alphaproteobacteria</taxon>
        <taxon>Hyphomicrobiales</taxon>
        <taxon>Brucellaceae</taxon>
        <taxon>Brucella/Ochrobactrum group</taxon>
        <taxon>Ochrobactrum</taxon>
    </lineage>
</organism>
<evidence type="ECO:0000313" key="1">
    <source>
        <dbReference type="EMBL" id="MCX2695532.1"/>
    </source>
</evidence>
<sequence>MNAKLRAENELAVAVRGYHNGHITTLKNDSPERGMRLSLTTGIQRGTGQKTGDQHTVDELQMALQLWLFKGI</sequence>
<comment type="caution">
    <text evidence="1">The sequence shown here is derived from an EMBL/GenBank/DDBJ whole genome shotgun (WGS) entry which is preliminary data.</text>
</comment>
<dbReference type="RefSeq" id="WP_265982692.1">
    <property type="nucleotide sequence ID" value="NZ_JAPHAV010000001.1"/>
</dbReference>
<gene>
    <name evidence="1" type="ORF">OPR82_01925</name>
</gene>
<proteinExistence type="predicted"/>
<dbReference type="Proteomes" id="UP001301216">
    <property type="component" value="Unassembled WGS sequence"/>
</dbReference>
<accession>A0ABT3QIU3</accession>